<dbReference type="GO" id="GO:0005886">
    <property type="term" value="C:plasma membrane"/>
    <property type="evidence" value="ECO:0007669"/>
    <property type="project" value="TreeGrafter"/>
</dbReference>
<dbReference type="OrthoDB" id="9758297at2"/>
<dbReference type="SUPFAM" id="SSF82693">
    <property type="entry name" value="Multidrug efflux transporter AcrB pore domain, PN1, PN2, PC1 and PC2 subdomains"/>
    <property type="match status" value="3"/>
</dbReference>
<dbReference type="AlphaFoldDB" id="A0A411HGD1"/>
<dbReference type="RefSeq" id="WP_129831809.1">
    <property type="nucleotide sequence ID" value="NZ_CP035704.1"/>
</dbReference>
<feature type="transmembrane region" description="Helical" evidence="1">
    <location>
        <begin position="334"/>
        <end position="350"/>
    </location>
</feature>
<keyword evidence="1" id="KW-0812">Transmembrane</keyword>
<dbReference type="InterPro" id="IPR001036">
    <property type="entry name" value="Acrflvin-R"/>
</dbReference>
<sequence length="1010" mass="109549">MNDSWLERHRRSILLLVLILALGGFFSAWRLPVGLFPLIDFPRIVVSVDAGDRPADRMVTEVTRPLELALRGVPKVEKIRSTSSRGSAEVSLTLGWGTDMVAAQLQMEAAVNRLLPKLPPGTTFTTRRMDPTVFPSLGLTLISKTDDLVALRDFATYQLKPAILAIGGVIDAEVLGGRQAEYQVLLDPLRLQAVGLTSAEVTRMLAANNEVMAVGRIEDNYRLYLTIVDTRLHNLDDIRRSIVKTEKSAVVTLADIADVRLGQQPEWTRVNANGHDAVLINIRQQRGANTVALVSDVRDLLAKMQAQVPTDIQVGTFYDQSELIVSSASGVRDAIIIGAILAALILFVFFRSLRLTLVIALVLPVVICISVLLLGLLHMSFNIMTLGGIAAAVGLIVDDAVVLLEHTVRRIGEARSSAMEITLQAAREMFRPLTGSSLATIVVFVPLSFLSGITGGFFKALALTMVASLIVSYLVALLAVPLLTHRLVTQEDAQRLEKIGPRLQRAQDIYAHRMQMWLLRPWWALLIVGGCVVVGWLAYAKLGSGFMPKMDEGGFILDYVAAPGTSLSETDRLLRKVETLITASPDVASYSRRTGLQLGGGLSEANEGDFFIRLKSGHRRGIEAVMTELREHVETEIPGLRIETAQLMEDLLGDLIASPQPIEVKLFGADPAKLRNSGKLVAQAIGKFSGIVEVFDGVKIAGDAIDVQIDRTAAALEGIDPETISRQLDTALEGSIGGSIQSGEKLINVRLWTPGDLRQRIAQIEQLPLSASDGHTLPLKRIASVQISKGQAQINRENLRPMVAVTARLEGRDLGSAMRDVQAAVRQLKLPAQVGIEYGGLYQQQQSSFQDLTIVFIAAVLLITVLLMFLYESMSIVLSLLITTFCSLTGVLLGLWITGTELNISSLMGMTMILGIVTEVGIFYFAELDIATSHTHDQLIVAGVKRMRPIVMTSSIAILALLPLAVNFGSGASMQQPLAISIVAGLIFAVPLVLLLMPALYALLSKTARA</sequence>
<reference evidence="2 3" key="1">
    <citation type="submission" date="2019-01" db="EMBL/GenBank/DDBJ databases">
        <title>Pseudolysobacter antarctica gen. nov., sp. nov., isolated from Fildes Peninsula, Antarctica.</title>
        <authorList>
            <person name="Wei Z."/>
            <person name="Peng F."/>
        </authorList>
    </citation>
    <scope>NUCLEOTIDE SEQUENCE [LARGE SCALE GENOMIC DNA]</scope>
    <source>
        <strain evidence="2 3">AQ6-296</strain>
    </source>
</reference>
<feature type="transmembrane region" description="Helical" evidence="1">
    <location>
        <begin position="456"/>
        <end position="480"/>
    </location>
</feature>
<name>A0A411HGD1_9GAMM</name>
<dbReference type="SUPFAM" id="SSF82866">
    <property type="entry name" value="Multidrug efflux transporter AcrB transmembrane domain"/>
    <property type="match status" value="2"/>
</dbReference>
<dbReference type="InterPro" id="IPR027463">
    <property type="entry name" value="AcrB_DN_DC_subdom"/>
</dbReference>
<protein>
    <submittedName>
        <fullName evidence="2">Efflux RND transporter permease subunit</fullName>
    </submittedName>
</protein>
<dbReference type="Gene3D" id="1.20.1640.10">
    <property type="entry name" value="Multidrug efflux transporter AcrB transmembrane domain"/>
    <property type="match status" value="2"/>
</dbReference>
<proteinExistence type="predicted"/>
<gene>
    <name evidence="2" type="ORF">ELE36_03680</name>
</gene>
<dbReference type="GO" id="GO:0042910">
    <property type="term" value="F:xenobiotic transmembrane transporter activity"/>
    <property type="evidence" value="ECO:0007669"/>
    <property type="project" value="TreeGrafter"/>
</dbReference>
<feature type="transmembrane region" description="Helical" evidence="1">
    <location>
        <begin position="383"/>
        <end position="408"/>
    </location>
</feature>
<feature type="transmembrane region" description="Helical" evidence="1">
    <location>
        <begin position="904"/>
        <end position="926"/>
    </location>
</feature>
<dbReference type="PANTHER" id="PTHR32063:SF0">
    <property type="entry name" value="SWARMING MOTILITY PROTEIN SWRC"/>
    <property type="match status" value="1"/>
</dbReference>
<dbReference type="Gene3D" id="3.30.70.1320">
    <property type="entry name" value="Multidrug efflux transporter AcrB pore domain like"/>
    <property type="match status" value="1"/>
</dbReference>
<dbReference type="Gene3D" id="3.30.70.1430">
    <property type="entry name" value="Multidrug efflux transporter AcrB pore domain"/>
    <property type="match status" value="2"/>
</dbReference>
<evidence type="ECO:0000256" key="1">
    <source>
        <dbReference type="SAM" id="Phobius"/>
    </source>
</evidence>
<dbReference type="KEGG" id="xbc:ELE36_03680"/>
<feature type="transmembrane region" description="Helical" evidence="1">
    <location>
        <begin position="947"/>
        <end position="966"/>
    </location>
</feature>
<feature type="transmembrane region" description="Helical" evidence="1">
    <location>
        <begin position="357"/>
        <end position="377"/>
    </location>
</feature>
<feature type="transmembrane region" description="Helical" evidence="1">
    <location>
        <begin position="978"/>
        <end position="1004"/>
    </location>
</feature>
<feature type="transmembrane region" description="Helical" evidence="1">
    <location>
        <begin position="429"/>
        <end position="450"/>
    </location>
</feature>
<organism evidence="2 3">
    <name type="scientific">Pseudolysobacter antarcticus</name>
    <dbReference type="NCBI Taxonomy" id="2511995"/>
    <lineage>
        <taxon>Bacteria</taxon>
        <taxon>Pseudomonadati</taxon>
        <taxon>Pseudomonadota</taxon>
        <taxon>Gammaproteobacteria</taxon>
        <taxon>Lysobacterales</taxon>
        <taxon>Rhodanobacteraceae</taxon>
        <taxon>Pseudolysobacter</taxon>
    </lineage>
</organism>
<feature type="transmembrane region" description="Helical" evidence="1">
    <location>
        <begin position="522"/>
        <end position="539"/>
    </location>
</feature>
<keyword evidence="3" id="KW-1185">Reference proteome</keyword>
<evidence type="ECO:0000313" key="3">
    <source>
        <dbReference type="Proteomes" id="UP000291562"/>
    </source>
</evidence>
<dbReference type="PANTHER" id="PTHR32063">
    <property type="match status" value="1"/>
</dbReference>
<dbReference type="SUPFAM" id="SSF82714">
    <property type="entry name" value="Multidrug efflux transporter AcrB TolC docking domain, DN and DC subdomains"/>
    <property type="match status" value="2"/>
</dbReference>
<keyword evidence="1" id="KW-0472">Membrane</keyword>
<keyword evidence="1" id="KW-1133">Transmembrane helix</keyword>
<dbReference type="PRINTS" id="PR00702">
    <property type="entry name" value="ACRIFLAVINRP"/>
</dbReference>
<dbReference type="Gene3D" id="3.30.2090.10">
    <property type="entry name" value="Multidrug efflux transporter AcrB TolC docking domain, DN and DC subdomains"/>
    <property type="match status" value="2"/>
</dbReference>
<dbReference type="Proteomes" id="UP000291562">
    <property type="component" value="Chromosome"/>
</dbReference>
<dbReference type="Gene3D" id="3.30.70.1440">
    <property type="entry name" value="Multidrug efflux transporter AcrB pore domain"/>
    <property type="match status" value="1"/>
</dbReference>
<evidence type="ECO:0000313" key="2">
    <source>
        <dbReference type="EMBL" id="QBB69552.1"/>
    </source>
</evidence>
<dbReference type="Pfam" id="PF00873">
    <property type="entry name" value="ACR_tran"/>
    <property type="match status" value="1"/>
</dbReference>
<feature type="transmembrane region" description="Helical" evidence="1">
    <location>
        <begin position="878"/>
        <end position="898"/>
    </location>
</feature>
<feature type="transmembrane region" description="Helical" evidence="1">
    <location>
        <begin position="852"/>
        <end position="871"/>
    </location>
</feature>
<accession>A0A411HGD1</accession>
<dbReference type="EMBL" id="CP035704">
    <property type="protein sequence ID" value="QBB69552.1"/>
    <property type="molecule type" value="Genomic_DNA"/>
</dbReference>